<dbReference type="EMBL" id="CAJVPG010000084">
    <property type="protein sequence ID" value="CAG8316609.1"/>
    <property type="molecule type" value="Genomic_DNA"/>
</dbReference>
<protein>
    <submittedName>
        <fullName evidence="1">Uncharacterized protein</fullName>
    </submittedName>
</protein>
<evidence type="ECO:0000313" key="2">
    <source>
        <dbReference type="Proteomes" id="UP001152649"/>
    </source>
</evidence>
<reference evidence="1" key="1">
    <citation type="submission" date="2021-07" db="EMBL/GenBank/DDBJ databases">
        <authorList>
            <person name="Branca A.L. A."/>
        </authorList>
    </citation>
    <scope>NUCLEOTIDE SEQUENCE</scope>
</reference>
<dbReference type="OrthoDB" id="674604at2759"/>
<keyword evidence="2" id="KW-1185">Reference proteome</keyword>
<gene>
    <name evidence="1" type="ORF">PSALAMII_LOCUS2242</name>
</gene>
<dbReference type="Proteomes" id="UP001152649">
    <property type="component" value="Unassembled WGS sequence"/>
</dbReference>
<proteinExistence type="predicted"/>
<organism evidence="1 2">
    <name type="scientific">Penicillium salamii</name>
    <dbReference type="NCBI Taxonomy" id="1612424"/>
    <lineage>
        <taxon>Eukaryota</taxon>
        <taxon>Fungi</taxon>
        <taxon>Dikarya</taxon>
        <taxon>Ascomycota</taxon>
        <taxon>Pezizomycotina</taxon>
        <taxon>Eurotiomycetes</taxon>
        <taxon>Eurotiomycetidae</taxon>
        <taxon>Eurotiales</taxon>
        <taxon>Aspergillaceae</taxon>
        <taxon>Penicillium</taxon>
    </lineage>
</organism>
<accession>A0A9W4NA40</accession>
<comment type="caution">
    <text evidence="1">The sequence shown here is derived from an EMBL/GenBank/DDBJ whole genome shotgun (WGS) entry which is preliminary data.</text>
</comment>
<dbReference type="AlphaFoldDB" id="A0A9W4NA40"/>
<name>A0A9W4NA40_9EURO</name>
<sequence length="66" mass="7461">MHAVKISKSCIFGTFYGRTLAVPRSLSKIYLCVTVQRKAGCVNIRPQYTQVFPRTRAVEHVCILGF</sequence>
<evidence type="ECO:0000313" key="1">
    <source>
        <dbReference type="EMBL" id="CAG8316609.1"/>
    </source>
</evidence>